<accession>A0ACC2GQ62</accession>
<proteinExistence type="predicted"/>
<dbReference type="Proteomes" id="UP001157502">
    <property type="component" value="Chromosome 10"/>
</dbReference>
<sequence>MENHKTDLAVMETSNGEDHRHNPTLESTAIGADSVENVTCSLKKKGLEKPTAPEGVLNGSVKVDEVPWGKQVAQSLGPSAGGNGRPNGPVLSPLPPAAPGAGPAVSPQPEEPIQAVNEPSLEMENEERIRRDARRRLEEQLKQYRVQRHKESSHRTMPKSRTGFSTLDPDLMMHPEALPRASTTSMTTEYSFMRTSVPRGPKLGSLGIPPAKEKSRSARPSKIHSLADYKTPEQAGGATGNGGVVRTSADSSMGSLGSNLSSVSTLSEVSMMSTEINPSEITSWEAPVGSSVSFQDNISEVDAGSESGMGSRPGGDGNDSDSSTYSSVSTSTRGARSHGLLAAAVGRQRGENYMVEGREIAPEAIGSFPSLQEVLQAASDEQHLLGLDQDREETGEPRSRRDSFSSSVSIESSVMGHDEMLQVLKEKMRLEGQLESLSSEANQALKEKTELQAKLATVNAQLQAQMEQAQANQEKQSTLNREVSTLRQSCSQLERAMVELQGNLESKNAGLASLGNDLQVAEEQYLRLMRKVEEMQQNVTTRENTVQELRQQMAGLHGQLKQVQQERSTLQSRLNTSQAEIDSLQKVRQWYQQQLALAQEARVRLQGEMANMQAGQMNQIGVLEHLKLENVILSQQLSDTQHQSIKEKERISVQLQSIEADMMTQEAAYQQIQDAKSMVEDDLQHKLNQFEEEREHLQKLADAASSMERELEQMKLTLSQKDLQLEALQKEHLDLMRQLTATQESLHTKELSINQLEARYLELEATLSELQTETNAKDESIQYLQNEKIVLQVALQAAKADKSQLDVGAERLGEEVLVASDILDQLRQEVQVKASQIESLQQDNSSLKKHTQKLKEQFMQQKVMVEAYRRDASSKEQLISELKSTKKRLVSEVKGLKQELVEAHGEKLKTELEQSRLQKEVVRVTQQMNSLENHLQSVQAERDQLETQIQSLQFDQCQLAAVTEENEGLKMQVEQMQSEAKKAISEQKVRMKRLGTDLTSAQKDMKAKHKAYENAVGILSRRLQEALADKETTEAELVKLKAQVSDGGNNQALQHKIETLQTELQAVSHSKAMLEKELQEVISLTSTELEEYQEKVMELEDELQEARCFKRRIRRLEDANKKLALELEHEKGKLTGLGQSHNALREHSNILETALAKREADLVQLNLQVQAVLKRKEEEDQQMKQLVQTLQDALEKEKAKVKDLKEQVAAAKVEAAHNRRHYQAAMLELCEIKKDLQAKEELVKALHIEAHKLQAQDEKQSQEVSRFQEELSEAHSQLQILQKQLEEELSKQPLTNQEVEDLKWEVEQRQRDIESQRQQLEMVEQCSHRELDSLQSTLQGIKVELESVQEELSTTRKDKFMLQAKVGELRNSMKTVLLQNQQLKLDLKQNRLRKQRMDPSNTSNPVTPVKIPACPVPASLLDELLKPSASVNKEPLNNLHSCLRQLKHEMDSLQKQMEEHTVTVHASMSSWTNAEEELAQLGVLQDTAASTPLNQVDSSGGVDVEPQPV</sequence>
<dbReference type="EMBL" id="CM055737">
    <property type="protein sequence ID" value="KAJ8005799.1"/>
    <property type="molecule type" value="Genomic_DNA"/>
</dbReference>
<evidence type="ECO:0000313" key="2">
    <source>
        <dbReference type="Proteomes" id="UP001157502"/>
    </source>
</evidence>
<comment type="caution">
    <text evidence="1">The sequence shown here is derived from an EMBL/GenBank/DDBJ whole genome shotgun (WGS) entry which is preliminary data.</text>
</comment>
<protein>
    <submittedName>
        <fullName evidence="1">Uncharacterized protein</fullName>
    </submittedName>
</protein>
<keyword evidence="2" id="KW-1185">Reference proteome</keyword>
<gene>
    <name evidence="1" type="ORF">DPEC_G00121630</name>
</gene>
<reference evidence="1" key="1">
    <citation type="submission" date="2021-05" db="EMBL/GenBank/DDBJ databases">
        <authorList>
            <person name="Pan Q."/>
            <person name="Jouanno E."/>
            <person name="Zahm M."/>
            <person name="Klopp C."/>
            <person name="Cabau C."/>
            <person name="Louis A."/>
            <person name="Berthelot C."/>
            <person name="Parey E."/>
            <person name="Roest Crollius H."/>
            <person name="Montfort J."/>
            <person name="Robinson-Rechavi M."/>
            <person name="Bouchez O."/>
            <person name="Lampietro C."/>
            <person name="Lopez Roques C."/>
            <person name="Donnadieu C."/>
            <person name="Postlethwait J."/>
            <person name="Bobe J."/>
            <person name="Dillon D."/>
            <person name="Chandos A."/>
            <person name="von Hippel F."/>
            <person name="Guiguen Y."/>
        </authorList>
    </citation>
    <scope>NUCLEOTIDE SEQUENCE</scope>
    <source>
        <strain evidence="1">YG-Jan2019</strain>
    </source>
</reference>
<name>A0ACC2GQ62_DALPE</name>
<evidence type="ECO:0000313" key="1">
    <source>
        <dbReference type="EMBL" id="KAJ8005799.1"/>
    </source>
</evidence>
<organism evidence="1 2">
    <name type="scientific">Dallia pectoralis</name>
    <name type="common">Alaska blackfish</name>
    <dbReference type="NCBI Taxonomy" id="75939"/>
    <lineage>
        <taxon>Eukaryota</taxon>
        <taxon>Metazoa</taxon>
        <taxon>Chordata</taxon>
        <taxon>Craniata</taxon>
        <taxon>Vertebrata</taxon>
        <taxon>Euteleostomi</taxon>
        <taxon>Actinopterygii</taxon>
        <taxon>Neopterygii</taxon>
        <taxon>Teleostei</taxon>
        <taxon>Protacanthopterygii</taxon>
        <taxon>Esociformes</taxon>
        <taxon>Umbridae</taxon>
        <taxon>Dallia</taxon>
    </lineage>
</organism>